<protein>
    <submittedName>
        <fullName evidence="1">Uncharacterized protein</fullName>
    </submittedName>
</protein>
<reference evidence="1" key="1">
    <citation type="journal article" date="2020" name="Stud. Mycol.">
        <title>101 Dothideomycetes genomes: a test case for predicting lifestyles and emergence of pathogens.</title>
        <authorList>
            <person name="Haridas S."/>
            <person name="Albert R."/>
            <person name="Binder M."/>
            <person name="Bloem J."/>
            <person name="Labutti K."/>
            <person name="Salamov A."/>
            <person name="Andreopoulos B."/>
            <person name="Baker S."/>
            <person name="Barry K."/>
            <person name="Bills G."/>
            <person name="Bluhm B."/>
            <person name="Cannon C."/>
            <person name="Castanera R."/>
            <person name="Culley D."/>
            <person name="Daum C."/>
            <person name="Ezra D."/>
            <person name="Gonzalez J."/>
            <person name="Henrissat B."/>
            <person name="Kuo A."/>
            <person name="Liang C."/>
            <person name="Lipzen A."/>
            <person name="Lutzoni F."/>
            <person name="Magnuson J."/>
            <person name="Mondo S."/>
            <person name="Nolan M."/>
            <person name="Ohm R."/>
            <person name="Pangilinan J."/>
            <person name="Park H.-J."/>
            <person name="Ramirez L."/>
            <person name="Alfaro M."/>
            <person name="Sun H."/>
            <person name="Tritt A."/>
            <person name="Yoshinaga Y."/>
            <person name="Zwiers L.-H."/>
            <person name="Turgeon B."/>
            <person name="Goodwin S."/>
            <person name="Spatafora J."/>
            <person name="Crous P."/>
            <person name="Grigoriev I."/>
        </authorList>
    </citation>
    <scope>NUCLEOTIDE SEQUENCE</scope>
    <source>
        <strain evidence="1">CBS 480.64</strain>
    </source>
</reference>
<dbReference type="PANTHER" id="PTHR42342">
    <property type="entry name" value="STATIONARY PHASE PROTEIN 5"/>
    <property type="match status" value="1"/>
</dbReference>
<dbReference type="OrthoDB" id="5415241at2759"/>
<dbReference type="InterPro" id="IPR038816">
    <property type="entry name" value="Stationary_phase_5"/>
</dbReference>
<gene>
    <name evidence="1" type="ORF">K470DRAFT_262701</name>
</gene>
<dbReference type="Proteomes" id="UP000799421">
    <property type="component" value="Unassembled WGS sequence"/>
</dbReference>
<dbReference type="PANTHER" id="PTHR42342:SF1">
    <property type="entry name" value="STATIONARY PHASE PROTEIN 5"/>
    <property type="match status" value="1"/>
</dbReference>
<sequence length="301" mass="32901">MHWRQYIPRLASAVRHVLFEPTLMVTRSFRQAAAPRQVTRAIPTGRLVQSIISRAVPATVPLARQATARQRPLVSTLRPNLTGGVLGRTTVGGVRDFSTTPLRPAQIVQNVHQAVRLFALAGRRAEYAGLTATGDKQYRIDTLRDAPPATTAGCFIQFQLAPMLTAVDSVPSDLNSSLLNDLAADFGRTMKELSHVHEELRRLARLGNLPISSYSSGVRVHLPGVDEAQAERICDDLGITRGAVVPDMELLYPCCPDTAESLGISQYSIDLDGTRTSPSRQTMSESSQGIYRYIAELDALK</sequence>
<evidence type="ECO:0000313" key="2">
    <source>
        <dbReference type="Proteomes" id="UP000799421"/>
    </source>
</evidence>
<proteinExistence type="predicted"/>
<dbReference type="GO" id="GO:0070628">
    <property type="term" value="F:proteasome binding"/>
    <property type="evidence" value="ECO:0007669"/>
    <property type="project" value="InterPro"/>
</dbReference>
<dbReference type="GO" id="GO:0043248">
    <property type="term" value="P:proteasome assembly"/>
    <property type="evidence" value="ECO:0007669"/>
    <property type="project" value="TreeGrafter"/>
</dbReference>
<keyword evidence="2" id="KW-1185">Reference proteome</keyword>
<dbReference type="EMBL" id="MU005964">
    <property type="protein sequence ID" value="KAF2862852.1"/>
    <property type="molecule type" value="Genomic_DNA"/>
</dbReference>
<organism evidence="1 2">
    <name type="scientific">Piedraia hortae CBS 480.64</name>
    <dbReference type="NCBI Taxonomy" id="1314780"/>
    <lineage>
        <taxon>Eukaryota</taxon>
        <taxon>Fungi</taxon>
        <taxon>Dikarya</taxon>
        <taxon>Ascomycota</taxon>
        <taxon>Pezizomycotina</taxon>
        <taxon>Dothideomycetes</taxon>
        <taxon>Dothideomycetidae</taxon>
        <taxon>Capnodiales</taxon>
        <taxon>Piedraiaceae</taxon>
        <taxon>Piedraia</taxon>
    </lineage>
</organism>
<dbReference type="AlphaFoldDB" id="A0A6A7C6G4"/>
<name>A0A6A7C6G4_9PEZI</name>
<accession>A0A6A7C6G4</accession>
<evidence type="ECO:0000313" key="1">
    <source>
        <dbReference type="EMBL" id="KAF2862852.1"/>
    </source>
</evidence>